<evidence type="ECO:0008006" key="4">
    <source>
        <dbReference type="Google" id="ProtNLM"/>
    </source>
</evidence>
<evidence type="ECO:0000313" key="2">
    <source>
        <dbReference type="EMBL" id="KZP28901.1"/>
    </source>
</evidence>
<dbReference type="EMBL" id="KV417501">
    <property type="protein sequence ID" value="KZP28901.1"/>
    <property type="molecule type" value="Genomic_DNA"/>
</dbReference>
<keyword evidence="3" id="KW-1185">Reference proteome</keyword>
<dbReference type="Proteomes" id="UP000076532">
    <property type="component" value="Unassembled WGS sequence"/>
</dbReference>
<accession>A0A166S156</accession>
<feature type="signal peptide" evidence="1">
    <location>
        <begin position="1"/>
        <end position="25"/>
    </location>
</feature>
<feature type="chain" id="PRO_5007879352" description="Secreted protein" evidence="1">
    <location>
        <begin position="26"/>
        <end position="75"/>
    </location>
</feature>
<evidence type="ECO:0000313" key="3">
    <source>
        <dbReference type="Proteomes" id="UP000076532"/>
    </source>
</evidence>
<dbReference type="AlphaFoldDB" id="A0A166S156"/>
<reference evidence="2 3" key="1">
    <citation type="journal article" date="2016" name="Mol. Biol. Evol.">
        <title>Comparative Genomics of Early-Diverging Mushroom-Forming Fungi Provides Insights into the Origins of Lignocellulose Decay Capabilities.</title>
        <authorList>
            <person name="Nagy L.G."/>
            <person name="Riley R."/>
            <person name="Tritt A."/>
            <person name="Adam C."/>
            <person name="Daum C."/>
            <person name="Floudas D."/>
            <person name="Sun H."/>
            <person name="Yadav J.S."/>
            <person name="Pangilinan J."/>
            <person name="Larsson K.H."/>
            <person name="Matsuura K."/>
            <person name="Barry K."/>
            <person name="Labutti K."/>
            <person name="Kuo R."/>
            <person name="Ohm R.A."/>
            <person name="Bhattacharya S.S."/>
            <person name="Shirouzu T."/>
            <person name="Yoshinaga Y."/>
            <person name="Martin F.M."/>
            <person name="Grigoriev I.V."/>
            <person name="Hibbett D.S."/>
        </authorList>
    </citation>
    <scope>NUCLEOTIDE SEQUENCE [LARGE SCALE GENOMIC DNA]</scope>
    <source>
        <strain evidence="2 3">CBS 109695</strain>
    </source>
</reference>
<sequence length="75" mass="8549">MPLIFIVSILLFAAIGWCMLSSCMGRPIMAFFSDAWELSVSSARMGSAESNRVLRRRRELGEDDMWEMEHRGHVG</sequence>
<protein>
    <recommendedName>
        <fullName evidence="4">Secreted protein</fullName>
    </recommendedName>
</protein>
<name>A0A166S156_9AGAM</name>
<gene>
    <name evidence="2" type="ORF">FIBSPDRAFT_852152</name>
</gene>
<evidence type="ECO:0000256" key="1">
    <source>
        <dbReference type="SAM" id="SignalP"/>
    </source>
</evidence>
<proteinExistence type="predicted"/>
<keyword evidence="1" id="KW-0732">Signal</keyword>
<organism evidence="2 3">
    <name type="scientific">Athelia psychrophila</name>
    <dbReference type="NCBI Taxonomy" id="1759441"/>
    <lineage>
        <taxon>Eukaryota</taxon>
        <taxon>Fungi</taxon>
        <taxon>Dikarya</taxon>
        <taxon>Basidiomycota</taxon>
        <taxon>Agaricomycotina</taxon>
        <taxon>Agaricomycetes</taxon>
        <taxon>Agaricomycetidae</taxon>
        <taxon>Atheliales</taxon>
        <taxon>Atheliaceae</taxon>
        <taxon>Athelia</taxon>
    </lineage>
</organism>
<dbReference type="OrthoDB" id="2747602at2759"/>